<name>A0ABQ2HR92_9PSEU</name>
<evidence type="ECO:0000313" key="2">
    <source>
        <dbReference type="EMBL" id="GGM89302.1"/>
    </source>
</evidence>
<accession>A0ABQ2HR92</accession>
<organism evidence="2 3">
    <name type="scientific">Lentzea pudingi</name>
    <dbReference type="NCBI Taxonomy" id="1789439"/>
    <lineage>
        <taxon>Bacteria</taxon>
        <taxon>Bacillati</taxon>
        <taxon>Actinomycetota</taxon>
        <taxon>Actinomycetes</taxon>
        <taxon>Pseudonocardiales</taxon>
        <taxon>Pseudonocardiaceae</taxon>
        <taxon>Lentzea</taxon>
    </lineage>
</organism>
<comment type="caution">
    <text evidence="2">The sequence shown here is derived from an EMBL/GenBank/DDBJ whole genome shotgun (WGS) entry which is preliminary data.</text>
</comment>
<gene>
    <name evidence="2" type="ORF">GCM10011609_27710</name>
</gene>
<dbReference type="EMBL" id="BMNC01000003">
    <property type="protein sequence ID" value="GGM89302.1"/>
    <property type="molecule type" value="Genomic_DNA"/>
</dbReference>
<sequence>MPEPPPDDLRLNAARLAESLRADENAVDPVDAGSTGLALLDLLDDAEEAAEPHEVQRGVDLIDFALRHLPGHPCAHLWRFRSAGALTYLAEHTGSEELLASALSNLALVAADASAPADLAEWAAVDTAELTKVRLATGDFTAEEAGRLLDALAGHAAVVHDREELLSFQRELALAHRWAYPHTLDLGHLEHAATGLTAVLAELPEGDTSRPEAWEALALVQEERHRLTGELPLLDAAITAASALRDLVAEMPGVHQARTLLAGLLCVRYLERDTTDDADEALREYDAVLAVEELDPDHATNHGVLKCLRANDRDDADGLLAGVRALTEVADTAAGRSAWVLSMLADAHASLTRLVGAEHLWPVLDWAGAALAVAGEEHDGTVQLRITRFEAAEAAAEQFGVHTVLARYDVRDWLADAERAVLDAPPDIDQRLRAQLTIRLLLLRTRWMAELTRPDDDLGVELRDLCDLADTVRKNMPDAENNALAGLVAYLSSINRAYVAGGSADPLELALMTPFYDLFRTTRPDSEADAVGAEMIALTRALSERLRAGQDFRALTSDYIALAWRVDALAPGAERDRLQHSVRLLSMGFGTPRSTAPEVPAEVLNPVSDFDSLFGKAAELRSAVMAGDVDRALALQQVVEQFAADSPKGSPQELLVGIASGVARATMVKLLPTQPEARDEEMASAEAEWSRSGHPEAALGLARRLRSRGLPGDRERSRELGLTAAHSNGEQVTVWCLADEDDDGLVRVLETRRAMALDIVPRGFGTAEVQSALRATGTDALIYLLPRNDLHVGVGVVVPADRPVRVTPLPLLRVERISRFRRALETFQADARTAPRRQVWRDEVTALCAWAWEVAGPVFEPWQDARLALVPVGELGRVPWEAAHRDVDGRRRFLLQDNEITLVPAAAVLSTHVGGTAVPPRAVFVGNPGRDAAAAAVTAESMRDESRCGGVFLGGHGGPPRPWRQSPDGAGTPEEVLAAMAHGLDVLHLGCRATSELDDPGRSALTLHGGDLVPPPADVGLVTLPDHVLRGDVHDDAKTLPARFLAGGARHVLAARWPTSGDLVRRVHHLLASADGSTPGAALREVQRELLERSAIDEWAAIAHHGG</sequence>
<dbReference type="InterPro" id="IPR024983">
    <property type="entry name" value="CHAT_dom"/>
</dbReference>
<feature type="domain" description="CHAT" evidence="1">
    <location>
        <begin position="862"/>
        <end position="1106"/>
    </location>
</feature>
<reference evidence="3" key="1">
    <citation type="journal article" date="2019" name="Int. J. Syst. Evol. Microbiol.">
        <title>The Global Catalogue of Microorganisms (GCM) 10K type strain sequencing project: providing services to taxonomists for standard genome sequencing and annotation.</title>
        <authorList>
            <consortium name="The Broad Institute Genomics Platform"/>
            <consortium name="The Broad Institute Genome Sequencing Center for Infectious Disease"/>
            <person name="Wu L."/>
            <person name="Ma J."/>
        </authorList>
    </citation>
    <scope>NUCLEOTIDE SEQUENCE [LARGE SCALE GENOMIC DNA]</scope>
    <source>
        <strain evidence="3">CGMCC 4.7319</strain>
    </source>
</reference>
<protein>
    <recommendedName>
        <fullName evidence="1">CHAT domain-containing protein</fullName>
    </recommendedName>
</protein>
<proteinExistence type="predicted"/>
<evidence type="ECO:0000259" key="1">
    <source>
        <dbReference type="Pfam" id="PF12770"/>
    </source>
</evidence>
<dbReference type="Pfam" id="PF12770">
    <property type="entry name" value="CHAT"/>
    <property type="match status" value="1"/>
</dbReference>
<keyword evidence="3" id="KW-1185">Reference proteome</keyword>
<evidence type="ECO:0000313" key="3">
    <source>
        <dbReference type="Proteomes" id="UP000597656"/>
    </source>
</evidence>
<dbReference type="Proteomes" id="UP000597656">
    <property type="component" value="Unassembled WGS sequence"/>
</dbReference>